<keyword evidence="3" id="KW-1185">Reference proteome</keyword>
<evidence type="ECO:0000313" key="4">
    <source>
        <dbReference type="WBParaSite" id="ACRNAN_scaffold609.g18512.t1"/>
    </source>
</evidence>
<evidence type="ECO:0000313" key="3">
    <source>
        <dbReference type="Proteomes" id="UP000887540"/>
    </source>
</evidence>
<sequence>MTRVYYKDAHGALVVCDCARRATFDGALRWKNDLDNKVCLSNGKSVPAILIGNKCDLEMNLTDEELAETTRKAGFVGGFKVSAKSGFLIDESVQFLTEQVE</sequence>
<dbReference type="Proteomes" id="UP000887540">
    <property type="component" value="Unplaced"/>
</dbReference>
<dbReference type="Pfam" id="PF00071">
    <property type="entry name" value="Ras"/>
    <property type="match status" value="1"/>
</dbReference>
<protein>
    <submittedName>
        <fullName evidence="4">Uncharacterized protein</fullName>
    </submittedName>
</protein>
<accession>A0A914E7E3</accession>
<dbReference type="Gene3D" id="3.40.50.300">
    <property type="entry name" value="P-loop containing nucleotide triphosphate hydrolases"/>
    <property type="match status" value="1"/>
</dbReference>
<dbReference type="AlphaFoldDB" id="A0A914E7E3"/>
<dbReference type="InterPro" id="IPR027417">
    <property type="entry name" value="P-loop_NTPase"/>
</dbReference>
<dbReference type="GO" id="GO:0005525">
    <property type="term" value="F:GTP binding"/>
    <property type="evidence" value="ECO:0007669"/>
    <property type="project" value="UniProtKB-KW"/>
</dbReference>
<organism evidence="3 4">
    <name type="scientific">Acrobeloides nanus</name>
    <dbReference type="NCBI Taxonomy" id="290746"/>
    <lineage>
        <taxon>Eukaryota</taxon>
        <taxon>Metazoa</taxon>
        <taxon>Ecdysozoa</taxon>
        <taxon>Nematoda</taxon>
        <taxon>Chromadorea</taxon>
        <taxon>Rhabditida</taxon>
        <taxon>Tylenchina</taxon>
        <taxon>Cephalobomorpha</taxon>
        <taxon>Cephaloboidea</taxon>
        <taxon>Cephalobidae</taxon>
        <taxon>Acrobeloides</taxon>
    </lineage>
</organism>
<dbReference type="SMART" id="SM00175">
    <property type="entry name" value="RAB"/>
    <property type="match status" value="1"/>
</dbReference>
<dbReference type="SUPFAM" id="SSF52540">
    <property type="entry name" value="P-loop containing nucleoside triphosphate hydrolases"/>
    <property type="match status" value="1"/>
</dbReference>
<dbReference type="GO" id="GO:0003924">
    <property type="term" value="F:GTPase activity"/>
    <property type="evidence" value="ECO:0007669"/>
    <property type="project" value="InterPro"/>
</dbReference>
<proteinExistence type="predicted"/>
<dbReference type="InterPro" id="IPR001806">
    <property type="entry name" value="Small_GTPase"/>
</dbReference>
<evidence type="ECO:0000256" key="2">
    <source>
        <dbReference type="ARBA" id="ARBA00023134"/>
    </source>
</evidence>
<reference evidence="4" key="1">
    <citation type="submission" date="2022-11" db="UniProtKB">
        <authorList>
            <consortium name="WormBaseParasite"/>
        </authorList>
    </citation>
    <scope>IDENTIFICATION</scope>
</reference>
<keyword evidence="1" id="KW-0547">Nucleotide-binding</keyword>
<dbReference type="WBParaSite" id="ACRNAN_scaffold609.g18512.t1">
    <property type="protein sequence ID" value="ACRNAN_scaffold609.g18512.t1"/>
    <property type="gene ID" value="ACRNAN_scaffold609.g18512"/>
</dbReference>
<evidence type="ECO:0000256" key="1">
    <source>
        <dbReference type="ARBA" id="ARBA00022741"/>
    </source>
</evidence>
<keyword evidence="2" id="KW-0342">GTP-binding</keyword>
<dbReference type="PROSITE" id="PS51419">
    <property type="entry name" value="RAB"/>
    <property type="match status" value="1"/>
</dbReference>
<dbReference type="PANTHER" id="PTHR24073">
    <property type="entry name" value="DRAB5-RELATED"/>
    <property type="match status" value="1"/>
</dbReference>
<name>A0A914E7E3_9BILA</name>